<reference evidence="11" key="1">
    <citation type="submission" date="2020-09" db="EMBL/GenBank/DDBJ databases">
        <title>Bacillus faecalis sp. nov., a moderately halophilic bacterium isolated from cow faeces.</title>
        <authorList>
            <person name="Jiang L."/>
            <person name="Lee J."/>
        </authorList>
    </citation>
    <scope>NUCLEOTIDE SEQUENCE</scope>
    <source>
        <strain evidence="11">AGMB 02131</strain>
    </source>
</reference>
<dbReference type="PROSITE" id="PS50110">
    <property type="entry name" value="RESPONSE_REGULATORY"/>
    <property type="match status" value="1"/>
</dbReference>
<dbReference type="PANTHER" id="PTHR48111:SF40">
    <property type="entry name" value="PHOSPHATE REGULON TRANSCRIPTIONAL REGULATORY PROTEIN PHOB"/>
    <property type="match status" value="1"/>
</dbReference>
<evidence type="ECO:0000256" key="7">
    <source>
        <dbReference type="PROSITE-ProRule" id="PRU00169"/>
    </source>
</evidence>
<comment type="caution">
    <text evidence="11">The sequence shown here is derived from an EMBL/GenBank/DDBJ whole genome shotgun (WGS) entry which is preliminary data.</text>
</comment>
<dbReference type="Pfam" id="PF00072">
    <property type="entry name" value="Response_reg"/>
    <property type="match status" value="1"/>
</dbReference>
<dbReference type="InterPro" id="IPR001789">
    <property type="entry name" value="Sig_transdc_resp-reg_receiver"/>
</dbReference>
<dbReference type="GO" id="GO:0006355">
    <property type="term" value="P:regulation of DNA-templated transcription"/>
    <property type="evidence" value="ECO:0007669"/>
    <property type="project" value="InterPro"/>
</dbReference>
<dbReference type="CDD" id="cd00383">
    <property type="entry name" value="trans_reg_C"/>
    <property type="match status" value="1"/>
</dbReference>
<dbReference type="GO" id="GO:0032993">
    <property type="term" value="C:protein-DNA complex"/>
    <property type="evidence" value="ECO:0007669"/>
    <property type="project" value="TreeGrafter"/>
</dbReference>
<evidence type="ECO:0000259" key="10">
    <source>
        <dbReference type="PROSITE" id="PS51755"/>
    </source>
</evidence>
<gene>
    <name evidence="11" type="ORF">IEO70_04435</name>
</gene>
<keyword evidence="5 8" id="KW-0238">DNA-binding</keyword>
<sequence>MARILVLDDDKIASVTLKRRLEIEGYTVDCVSDPLEAIEACDNNQYDLLILDVVMHESDIDGVEAASMIRRRSKANIPFIFVTSASSEDAHLRGLNEGAVAYLTKPISFKVLALQVKNILYNIKSSGTGEIQPLVYKGYKLDIERNIIHTKDYCIRLSPKPMACLAYLIKNKGRVISKKELSEHVWMGEYYVSDDVINSTINRIRKELVDDIIITHRGFGYEIAP</sequence>
<dbReference type="CDD" id="cd00156">
    <property type="entry name" value="REC"/>
    <property type="match status" value="1"/>
</dbReference>
<dbReference type="InterPro" id="IPR039420">
    <property type="entry name" value="WalR-like"/>
</dbReference>
<organism evidence="11 12">
    <name type="scientific">Peribacillus faecalis</name>
    <dbReference type="NCBI Taxonomy" id="2772559"/>
    <lineage>
        <taxon>Bacteria</taxon>
        <taxon>Bacillati</taxon>
        <taxon>Bacillota</taxon>
        <taxon>Bacilli</taxon>
        <taxon>Bacillales</taxon>
        <taxon>Bacillaceae</taxon>
        <taxon>Peribacillus</taxon>
    </lineage>
</organism>
<dbReference type="Gene3D" id="3.40.50.2300">
    <property type="match status" value="1"/>
</dbReference>
<keyword evidence="3" id="KW-0902">Two-component regulatory system</keyword>
<feature type="domain" description="Response regulatory" evidence="9">
    <location>
        <begin position="3"/>
        <end position="120"/>
    </location>
</feature>
<dbReference type="AlphaFoldDB" id="A0A927CV19"/>
<dbReference type="PANTHER" id="PTHR48111">
    <property type="entry name" value="REGULATOR OF RPOS"/>
    <property type="match status" value="1"/>
</dbReference>
<keyword evidence="2 7" id="KW-0597">Phosphoprotein</keyword>
<evidence type="ECO:0000256" key="6">
    <source>
        <dbReference type="ARBA" id="ARBA00023163"/>
    </source>
</evidence>
<dbReference type="InterPro" id="IPR016032">
    <property type="entry name" value="Sig_transdc_resp-reg_C-effctor"/>
</dbReference>
<proteinExistence type="predicted"/>
<dbReference type="GO" id="GO:0000976">
    <property type="term" value="F:transcription cis-regulatory region binding"/>
    <property type="evidence" value="ECO:0007669"/>
    <property type="project" value="TreeGrafter"/>
</dbReference>
<keyword evidence="6" id="KW-0804">Transcription</keyword>
<evidence type="ECO:0000256" key="3">
    <source>
        <dbReference type="ARBA" id="ARBA00023012"/>
    </source>
</evidence>
<dbReference type="SMART" id="SM00448">
    <property type="entry name" value="REC"/>
    <property type="match status" value="1"/>
</dbReference>
<dbReference type="SUPFAM" id="SSF46894">
    <property type="entry name" value="C-terminal effector domain of the bipartite response regulators"/>
    <property type="match status" value="1"/>
</dbReference>
<accession>A0A927CV19</accession>
<feature type="modified residue" description="4-aspartylphosphate" evidence="7">
    <location>
        <position position="52"/>
    </location>
</feature>
<evidence type="ECO:0000256" key="2">
    <source>
        <dbReference type="ARBA" id="ARBA00022553"/>
    </source>
</evidence>
<dbReference type="InterPro" id="IPR001867">
    <property type="entry name" value="OmpR/PhoB-type_DNA-bd"/>
</dbReference>
<evidence type="ECO:0000256" key="8">
    <source>
        <dbReference type="PROSITE-ProRule" id="PRU01091"/>
    </source>
</evidence>
<dbReference type="RefSeq" id="WP_190997153.1">
    <property type="nucleotide sequence ID" value="NZ_JACXSI010000008.1"/>
</dbReference>
<keyword evidence="12" id="KW-1185">Reference proteome</keyword>
<dbReference type="SMART" id="SM00862">
    <property type="entry name" value="Trans_reg_C"/>
    <property type="match status" value="1"/>
</dbReference>
<keyword evidence="4" id="KW-0805">Transcription regulation</keyword>
<dbReference type="InterPro" id="IPR011006">
    <property type="entry name" value="CheY-like_superfamily"/>
</dbReference>
<dbReference type="Proteomes" id="UP000602076">
    <property type="component" value="Unassembled WGS sequence"/>
</dbReference>
<dbReference type="Pfam" id="PF00486">
    <property type="entry name" value="Trans_reg_C"/>
    <property type="match status" value="1"/>
</dbReference>
<evidence type="ECO:0000256" key="1">
    <source>
        <dbReference type="ARBA" id="ARBA00004496"/>
    </source>
</evidence>
<dbReference type="Gene3D" id="1.10.10.10">
    <property type="entry name" value="Winged helix-like DNA-binding domain superfamily/Winged helix DNA-binding domain"/>
    <property type="match status" value="1"/>
</dbReference>
<protein>
    <submittedName>
        <fullName evidence="11">Response regulator transcription factor</fullName>
    </submittedName>
</protein>
<feature type="DNA-binding region" description="OmpR/PhoB-type" evidence="8">
    <location>
        <begin position="131"/>
        <end position="225"/>
    </location>
</feature>
<dbReference type="InterPro" id="IPR036388">
    <property type="entry name" value="WH-like_DNA-bd_sf"/>
</dbReference>
<dbReference type="SUPFAM" id="SSF52172">
    <property type="entry name" value="CheY-like"/>
    <property type="match status" value="1"/>
</dbReference>
<dbReference type="GO" id="GO:0000156">
    <property type="term" value="F:phosphorelay response regulator activity"/>
    <property type="evidence" value="ECO:0007669"/>
    <property type="project" value="TreeGrafter"/>
</dbReference>
<comment type="subcellular location">
    <subcellularLocation>
        <location evidence="1">Cytoplasm</location>
    </subcellularLocation>
</comment>
<dbReference type="EMBL" id="JACXSI010000008">
    <property type="protein sequence ID" value="MBD3107606.1"/>
    <property type="molecule type" value="Genomic_DNA"/>
</dbReference>
<evidence type="ECO:0000313" key="11">
    <source>
        <dbReference type="EMBL" id="MBD3107606.1"/>
    </source>
</evidence>
<dbReference type="GO" id="GO:0005829">
    <property type="term" value="C:cytosol"/>
    <property type="evidence" value="ECO:0007669"/>
    <property type="project" value="TreeGrafter"/>
</dbReference>
<evidence type="ECO:0000259" key="9">
    <source>
        <dbReference type="PROSITE" id="PS50110"/>
    </source>
</evidence>
<evidence type="ECO:0000256" key="5">
    <source>
        <dbReference type="ARBA" id="ARBA00023125"/>
    </source>
</evidence>
<evidence type="ECO:0000313" key="12">
    <source>
        <dbReference type="Proteomes" id="UP000602076"/>
    </source>
</evidence>
<evidence type="ECO:0000256" key="4">
    <source>
        <dbReference type="ARBA" id="ARBA00023015"/>
    </source>
</evidence>
<dbReference type="PROSITE" id="PS51755">
    <property type="entry name" value="OMPR_PHOB"/>
    <property type="match status" value="1"/>
</dbReference>
<name>A0A927CV19_9BACI</name>
<feature type="domain" description="OmpR/PhoB-type" evidence="10">
    <location>
        <begin position="131"/>
        <end position="225"/>
    </location>
</feature>